<reference evidence="1" key="1">
    <citation type="submission" date="2020-07" db="EMBL/GenBank/DDBJ databases">
        <title>Multicomponent nature underlies the extraordinary mechanical properties of spider dragline silk.</title>
        <authorList>
            <person name="Kono N."/>
            <person name="Nakamura H."/>
            <person name="Mori M."/>
            <person name="Yoshida Y."/>
            <person name="Ohtoshi R."/>
            <person name="Malay A.D."/>
            <person name="Moran D.A.P."/>
            <person name="Tomita M."/>
            <person name="Numata K."/>
            <person name="Arakawa K."/>
        </authorList>
    </citation>
    <scope>NUCLEOTIDE SEQUENCE</scope>
</reference>
<sequence length="97" mass="11068">MFRGSKLNSTLGAHCIVLGIISICERSRMTTEKLRDIDFVLPVATKCHSTTRTDTLIPVMLWWNRPSGIVYDILPGKELHLGKRCRRYQKITSTSFS</sequence>
<proteinExistence type="predicted"/>
<keyword evidence="2" id="KW-1185">Reference proteome</keyword>
<gene>
    <name evidence="1" type="ORF">TNCT_314241</name>
</gene>
<accession>A0A8X6LJH6</accession>
<dbReference type="Proteomes" id="UP000887116">
    <property type="component" value="Unassembled WGS sequence"/>
</dbReference>
<dbReference type="AlphaFoldDB" id="A0A8X6LJH6"/>
<dbReference type="EMBL" id="BMAO01026559">
    <property type="protein sequence ID" value="GFR10647.1"/>
    <property type="molecule type" value="Genomic_DNA"/>
</dbReference>
<evidence type="ECO:0000313" key="1">
    <source>
        <dbReference type="EMBL" id="GFR10647.1"/>
    </source>
</evidence>
<comment type="caution">
    <text evidence="1">The sequence shown here is derived from an EMBL/GenBank/DDBJ whole genome shotgun (WGS) entry which is preliminary data.</text>
</comment>
<evidence type="ECO:0000313" key="2">
    <source>
        <dbReference type="Proteomes" id="UP000887116"/>
    </source>
</evidence>
<name>A0A8X6LJH6_TRICU</name>
<organism evidence="1 2">
    <name type="scientific">Trichonephila clavata</name>
    <name type="common">Joro spider</name>
    <name type="synonym">Nephila clavata</name>
    <dbReference type="NCBI Taxonomy" id="2740835"/>
    <lineage>
        <taxon>Eukaryota</taxon>
        <taxon>Metazoa</taxon>
        <taxon>Ecdysozoa</taxon>
        <taxon>Arthropoda</taxon>
        <taxon>Chelicerata</taxon>
        <taxon>Arachnida</taxon>
        <taxon>Araneae</taxon>
        <taxon>Araneomorphae</taxon>
        <taxon>Entelegynae</taxon>
        <taxon>Araneoidea</taxon>
        <taxon>Nephilidae</taxon>
        <taxon>Trichonephila</taxon>
    </lineage>
</organism>
<protein>
    <submittedName>
        <fullName evidence="1">Uncharacterized protein</fullName>
    </submittedName>
</protein>
<dbReference type="OrthoDB" id="10547445at2759"/>